<comment type="caution">
    <text evidence="1">The sequence shown here is derived from an EMBL/GenBank/DDBJ whole genome shotgun (WGS) entry which is preliminary data.</text>
</comment>
<sequence>MAARGSRREEKLSINVWVGNLTDTETVGLRRGSMGFMFRAQNPLRALVPESVTLQVGQFSSGYQDVGIHSTKPVLHQRRPASSSVQVPVHVESSTAGTFGWPWRRSVADCDVAKGRAFGGDRFWIEPGSGKSELGYEKAISFNGRTLREAGRIGSCEGHSDEAEASVNKATPVPITLRGPVMAAEIWMRSGDGRSGDVTCSSVAAVETLVHSKPWDHGF</sequence>
<dbReference type="Proteomes" id="UP000719412">
    <property type="component" value="Unassembled WGS sequence"/>
</dbReference>
<protein>
    <submittedName>
        <fullName evidence="1">Uncharacterized protein</fullName>
    </submittedName>
</protein>
<keyword evidence="2" id="KW-1185">Reference proteome</keyword>
<gene>
    <name evidence="1" type="ORF">GEV33_008342</name>
</gene>
<dbReference type="EMBL" id="JABDTM020024277">
    <property type="protein sequence ID" value="KAH0814450.1"/>
    <property type="molecule type" value="Genomic_DNA"/>
</dbReference>
<accession>A0A8J6H9B0</accession>
<evidence type="ECO:0000313" key="2">
    <source>
        <dbReference type="Proteomes" id="UP000719412"/>
    </source>
</evidence>
<dbReference type="AlphaFoldDB" id="A0A8J6H9B0"/>
<reference evidence="1" key="2">
    <citation type="submission" date="2021-08" db="EMBL/GenBank/DDBJ databases">
        <authorList>
            <person name="Eriksson T."/>
        </authorList>
    </citation>
    <scope>NUCLEOTIDE SEQUENCE</scope>
    <source>
        <strain evidence="1">Stoneville</strain>
        <tissue evidence="1">Whole head</tissue>
    </source>
</reference>
<name>A0A8J6H9B0_TENMO</name>
<evidence type="ECO:0000313" key="1">
    <source>
        <dbReference type="EMBL" id="KAH0814450.1"/>
    </source>
</evidence>
<reference evidence="1" key="1">
    <citation type="journal article" date="2020" name="J Insects Food Feed">
        <title>The yellow mealworm (Tenebrio molitor) genome: a resource for the emerging insects as food and feed industry.</title>
        <authorList>
            <person name="Eriksson T."/>
            <person name="Andere A."/>
            <person name="Kelstrup H."/>
            <person name="Emery V."/>
            <person name="Picard C."/>
        </authorList>
    </citation>
    <scope>NUCLEOTIDE SEQUENCE</scope>
    <source>
        <strain evidence="1">Stoneville</strain>
        <tissue evidence="1">Whole head</tissue>
    </source>
</reference>
<proteinExistence type="predicted"/>
<organism evidence="1 2">
    <name type="scientific">Tenebrio molitor</name>
    <name type="common">Yellow mealworm beetle</name>
    <dbReference type="NCBI Taxonomy" id="7067"/>
    <lineage>
        <taxon>Eukaryota</taxon>
        <taxon>Metazoa</taxon>
        <taxon>Ecdysozoa</taxon>
        <taxon>Arthropoda</taxon>
        <taxon>Hexapoda</taxon>
        <taxon>Insecta</taxon>
        <taxon>Pterygota</taxon>
        <taxon>Neoptera</taxon>
        <taxon>Endopterygota</taxon>
        <taxon>Coleoptera</taxon>
        <taxon>Polyphaga</taxon>
        <taxon>Cucujiformia</taxon>
        <taxon>Tenebrionidae</taxon>
        <taxon>Tenebrio</taxon>
    </lineage>
</organism>